<reference evidence="2 3" key="1">
    <citation type="submission" date="2024-03" db="EMBL/GenBank/DDBJ databases">
        <title>A high-quality draft genome sequence of Diaporthe vaccinii, a causative agent of upright dieback and viscid rot disease in cranberry plants.</title>
        <authorList>
            <person name="Sarrasin M."/>
            <person name="Lang B.F."/>
            <person name="Burger G."/>
        </authorList>
    </citation>
    <scope>NUCLEOTIDE SEQUENCE [LARGE SCALE GENOMIC DNA]</scope>
    <source>
        <strain evidence="2 3">IS7</strain>
    </source>
</reference>
<dbReference type="Proteomes" id="UP001600888">
    <property type="component" value="Unassembled WGS sequence"/>
</dbReference>
<organism evidence="2 3">
    <name type="scientific">Diaporthe vaccinii</name>
    <dbReference type="NCBI Taxonomy" id="105482"/>
    <lineage>
        <taxon>Eukaryota</taxon>
        <taxon>Fungi</taxon>
        <taxon>Dikarya</taxon>
        <taxon>Ascomycota</taxon>
        <taxon>Pezizomycotina</taxon>
        <taxon>Sordariomycetes</taxon>
        <taxon>Sordariomycetidae</taxon>
        <taxon>Diaporthales</taxon>
        <taxon>Diaporthaceae</taxon>
        <taxon>Diaporthe</taxon>
        <taxon>Diaporthe eres species complex</taxon>
    </lineage>
</organism>
<dbReference type="EMBL" id="JBAWTH010000031">
    <property type="protein sequence ID" value="KAL2285263.1"/>
    <property type="molecule type" value="Genomic_DNA"/>
</dbReference>
<dbReference type="Gene3D" id="3.90.660.10">
    <property type="match status" value="1"/>
</dbReference>
<protein>
    <recommendedName>
        <fullName evidence="1">Amine oxidase domain-containing protein</fullName>
    </recommendedName>
</protein>
<dbReference type="Gene3D" id="1.10.10.1620">
    <property type="match status" value="1"/>
</dbReference>
<evidence type="ECO:0000313" key="3">
    <source>
        <dbReference type="Proteomes" id="UP001600888"/>
    </source>
</evidence>
<dbReference type="PANTHER" id="PTHR10742">
    <property type="entry name" value="FLAVIN MONOAMINE OXIDASE"/>
    <property type="match status" value="1"/>
</dbReference>
<accession>A0ABR4ES49</accession>
<dbReference type="InterPro" id="IPR036188">
    <property type="entry name" value="FAD/NAD-bd_sf"/>
</dbReference>
<evidence type="ECO:0000313" key="2">
    <source>
        <dbReference type="EMBL" id="KAL2285263.1"/>
    </source>
</evidence>
<dbReference type="SUPFAM" id="SSF54373">
    <property type="entry name" value="FAD-linked reductases, C-terminal domain"/>
    <property type="match status" value="1"/>
</dbReference>
<dbReference type="SUPFAM" id="SSF51905">
    <property type="entry name" value="FAD/NAD(P)-binding domain"/>
    <property type="match status" value="1"/>
</dbReference>
<dbReference type="InterPro" id="IPR002937">
    <property type="entry name" value="Amino_oxidase"/>
</dbReference>
<dbReference type="Pfam" id="PF01593">
    <property type="entry name" value="Amino_oxidase"/>
    <property type="match status" value="1"/>
</dbReference>
<evidence type="ECO:0000259" key="1">
    <source>
        <dbReference type="Pfam" id="PF01593"/>
    </source>
</evidence>
<feature type="domain" description="Amine oxidase" evidence="1">
    <location>
        <begin position="2"/>
        <end position="253"/>
    </location>
</feature>
<keyword evidence="3" id="KW-1185">Reference proteome</keyword>
<gene>
    <name evidence="2" type="ORF">FJTKL_08223</name>
</gene>
<sequence length="303" mass="34065">MHNKVTDIRAGSKGALKVIVNHTVEHEYPHVISTVPLGPLQAINMTELKLGYFRNNAIRTLNLLNIQRNYDASTKIGIKFKTRWWEHLPSGAFQGGQSFTDLPIRRAVYPSYALNITGAPGTMIASYVWGQDASRLGAYLNAHNTKTQAPFQPEGFEELTELTLRDMAALHNVSYHYLRDQFVGIHAYDWYQSEFSNGAFAIFGPGEFSTVMPRLMTPAWNGHMHFGGEALSSGHAWIIGAINSAWRNVMEILDTEGLEHKAKELNSMWGGPIDDVDMGWYNFNTMGWTEYGVRIDLVKPVSQ</sequence>
<name>A0ABR4ES49_9PEZI</name>
<proteinExistence type="predicted"/>
<dbReference type="PANTHER" id="PTHR10742:SF342">
    <property type="entry name" value="AMINE OXIDASE"/>
    <property type="match status" value="1"/>
</dbReference>
<comment type="caution">
    <text evidence="2">The sequence shown here is derived from an EMBL/GenBank/DDBJ whole genome shotgun (WGS) entry which is preliminary data.</text>
</comment>
<dbReference type="InterPro" id="IPR050281">
    <property type="entry name" value="Flavin_monoamine_oxidase"/>
</dbReference>